<dbReference type="Proteomes" id="UP000694863">
    <property type="component" value="Unplaced"/>
</dbReference>
<evidence type="ECO:0000256" key="4">
    <source>
        <dbReference type="ARBA" id="ARBA00022729"/>
    </source>
</evidence>
<proteinExistence type="predicted"/>
<comment type="function">
    <text evidence="1">Has antibacterial activity.</text>
</comment>
<evidence type="ECO:0000256" key="6">
    <source>
        <dbReference type="SAM" id="SignalP"/>
    </source>
</evidence>
<evidence type="ECO:0000256" key="2">
    <source>
        <dbReference type="ARBA" id="ARBA00004613"/>
    </source>
</evidence>
<organism evidence="7 8">
    <name type="scientific">Echinops telfairi</name>
    <name type="common">Lesser hedgehog tenrec</name>
    <dbReference type="NCBI Taxonomy" id="9371"/>
    <lineage>
        <taxon>Eukaryota</taxon>
        <taxon>Metazoa</taxon>
        <taxon>Chordata</taxon>
        <taxon>Craniata</taxon>
        <taxon>Vertebrata</taxon>
        <taxon>Euteleostomi</taxon>
        <taxon>Mammalia</taxon>
        <taxon>Eutheria</taxon>
        <taxon>Afrotheria</taxon>
        <taxon>Tenrecidae</taxon>
        <taxon>Tenrecinae</taxon>
        <taxon>Echinops</taxon>
    </lineage>
</organism>
<feature type="chain" id="PRO_5045789127" evidence="6">
    <location>
        <begin position="34"/>
        <end position="98"/>
    </location>
</feature>
<keyword evidence="3" id="KW-0964">Secreted</keyword>
<dbReference type="RefSeq" id="XP_030740505.1">
    <property type="nucleotide sequence ID" value="XM_030884645.1"/>
</dbReference>
<keyword evidence="7" id="KW-1185">Reference proteome</keyword>
<keyword evidence="5" id="KW-1015">Disulfide bond</keyword>
<accession>A0ABM1VIU6</accession>
<evidence type="ECO:0000313" key="7">
    <source>
        <dbReference type="Proteomes" id="UP000694863"/>
    </source>
</evidence>
<comment type="subcellular location">
    <subcellularLocation>
        <location evidence="2">Secreted</location>
    </subcellularLocation>
</comment>
<evidence type="ECO:0000313" key="8">
    <source>
        <dbReference type="RefSeq" id="XP_030740505.1"/>
    </source>
</evidence>
<sequence>MLRPLLFTGPSARQLHLLLLALLFLTFLPSVRSGLGASENHCLNLSGTCRRDICRSVEDEIGGCRRRWKCCRIWWVLLPIPTPVVMSDYQEALKHKVK</sequence>
<gene>
    <name evidence="8" type="primary">DEFB109B</name>
</gene>
<dbReference type="GeneID" id="115868287"/>
<evidence type="ECO:0000256" key="1">
    <source>
        <dbReference type="ARBA" id="ARBA00002878"/>
    </source>
</evidence>
<evidence type="ECO:0000256" key="5">
    <source>
        <dbReference type="ARBA" id="ARBA00023157"/>
    </source>
</evidence>
<reference evidence="8" key="1">
    <citation type="submission" date="2025-08" db="UniProtKB">
        <authorList>
            <consortium name="RefSeq"/>
        </authorList>
    </citation>
    <scope>IDENTIFICATION</scope>
</reference>
<dbReference type="PANTHER" id="PTHR20515">
    <property type="entry name" value="BETA-DEFENSIN"/>
    <property type="match status" value="1"/>
</dbReference>
<name>A0ABM1VIU6_ECHTE</name>
<dbReference type="PANTHER" id="PTHR20515:SF3">
    <property type="entry name" value="BETA-DEFENSIN 109B-RELATED"/>
    <property type="match status" value="1"/>
</dbReference>
<evidence type="ECO:0000256" key="3">
    <source>
        <dbReference type="ARBA" id="ARBA00022525"/>
    </source>
</evidence>
<feature type="signal peptide" evidence="6">
    <location>
        <begin position="1"/>
        <end position="33"/>
    </location>
</feature>
<keyword evidence="4 6" id="KW-0732">Signal</keyword>
<protein>
    <submittedName>
        <fullName evidence="8">Beta-defensin 109B</fullName>
    </submittedName>
</protein>